<dbReference type="SUPFAM" id="SSF74650">
    <property type="entry name" value="Galactose mutarotase-like"/>
    <property type="match status" value="1"/>
</dbReference>
<reference evidence="6 7" key="1">
    <citation type="submission" date="2014-05" db="EMBL/GenBank/DDBJ databases">
        <title>ATOL: Assembling a taxonomically balanced genome-scale reconstruction of the evolutionary history of the Enterobacteriaceae.</title>
        <authorList>
            <person name="Plunkett G.III."/>
            <person name="Neeno-Eckwall E.C."/>
            <person name="Glasner J.D."/>
            <person name="Perna N.T."/>
        </authorList>
    </citation>
    <scope>NUCLEOTIDE SEQUENCE [LARGE SCALE GENOMIC DNA]</scope>
    <source>
        <strain evidence="6 7">ATCC 33852</strain>
    </source>
</reference>
<evidence type="ECO:0000256" key="3">
    <source>
        <dbReference type="ARBA" id="ARBA00023235"/>
    </source>
</evidence>
<dbReference type="PANTHER" id="PTHR11122:SF13">
    <property type="entry name" value="GLUCOSE-6-PHOSPHATE 1-EPIMERASE"/>
    <property type="match status" value="1"/>
</dbReference>
<dbReference type="Pfam" id="PF01263">
    <property type="entry name" value="Aldose_epim"/>
    <property type="match status" value="1"/>
</dbReference>
<dbReference type="STRING" id="910964.GEAM_1764"/>
<evidence type="ECO:0000256" key="4">
    <source>
        <dbReference type="PIRNR" id="PIRNR016020"/>
    </source>
</evidence>
<evidence type="ECO:0000313" key="6">
    <source>
        <dbReference type="EMBL" id="KFC81131.1"/>
    </source>
</evidence>
<protein>
    <recommendedName>
        <fullName evidence="4">Putative glucose-6-phosphate 1-epimerase</fullName>
        <ecNumber evidence="4">5.1.3.15</ecNumber>
    </recommendedName>
</protein>
<sequence>MTAKLFTLPVLKQITPAISQRQIDELPVLVITHPKLRAAITLQGAHLVAWQPEGEEPIIWLSKETAFQPGVAIRGGVPICWPWFGPAGKPSHGFARNLAWELTSHSENEQGVELALTLKDSAETRELWPHAFTLTAKFTLGEICHIELESTGDFETTSALHAYFNIGDIDKVKVTGLGQPFIDKVNGGKESELQGDLTFNGQVDRIFTQPQATSLIVDSALNRTLVVEHHHNSDVIAWNPGVELSTSMKDMADDSYKTMVCVETGCVTQAQKSTASKPAKLAVTISKK</sequence>
<dbReference type="RefSeq" id="WP_034790667.1">
    <property type="nucleotide sequence ID" value="NZ_JMPJ01000051.1"/>
</dbReference>
<keyword evidence="3 4" id="KW-0413">Isomerase</keyword>
<dbReference type="EMBL" id="JMPJ01000051">
    <property type="protein sequence ID" value="KFC81131.1"/>
    <property type="molecule type" value="Genomic_DNA"/>
</dbReference>
<name>A0A085GBN6_EWIA3</name>
<dbReference type="PIRSF" id="PIRSF016020">
    <property type="entry name" value="PHexose_mutarotase"/>
    <property type="match status" value="1"/>
</dbReference>
<dbReference type="CDD" id="cd09020">
    <property type="entry name" value="D-hex-6-P-epi_like"/>
    <property type="match status" value="1"/>
</dbReference>
<dbReference type="Proteomes" id="UP000028640">
    <property type="component" value="Unassembled WGS sequence"/>
</dbReference>
<dbReference type="GO" id="GO:0047938">
    <property type="term" value="F:glucose-6-phosphate 1-epimerase activity"/>
    <property type="evidence" value="ECO:0007669"/>
    <property type="project" value="UniProtKB-UniRule"/>
</dbReference>
<organism evidence="6 7">
    <name type="scientific">Ewingella americana (strain ATCC 33852 / DSM 4580 / CCUG 14506 / JCM 5911 / LMG 7869 / NCTC 12157 / CDC 1468-78)</name>
    <dbReference type="NCBI Taxonomy" id="910964"/>
    <lineage>
        <taxon>Bacteria</taxon>
        <taxon>Pseudomonadati</taxon>
        <taxon>Pseudomonadota</taxon>
        <taxon>Gammaproteobacteria</taxon>
        <taxon>Enterobacterales</taxon>
        <taxon>Yersiniaceae</taxon>
        <taxon>Ewingella</taxon>
    </lineage>
</organism>
<dbReference type="AlphaFoldDB" id="A0A085GBN6"/>
<feature type="active site" evidence="5">
    <location>
        <position position="263"/>
    </location>
</feature>
<gene>
    <name evidence="6" type="ORF">GEAM_1764</name>
</gene>
<feature type="active site" evidence="5">
    <location>
        <position position="161"/>
    </location>
</feature>
<dbReference type="eggNOG" id="COG0676">
    <property type="taxonomic scope" value="Bacteria"/>
</dbReference>
<proteinExistence type="inferred from homology"/>
<evidence type="ECO:0000256" key="5">
    <source>
        <dbReference type="PIRSR" id="PIRSR016020-1"/>
    </source>
</evidence>
<dbReference type="GO" id="GO:0005975">
    <property type="term" value="P:carbohydrate metabolic process"/>
    <property type="evidence" value="ECO:0007669"/>
    <property type="project" value="InterPro"/>
</dbReference>
<dbReference type="OrthoDB" id="9790727at2"/>
<dbReference type="InterPro" id="IPR014718">
    <property type="entry name" value="GH-type_carb-bd"/>
</dbReference>
<dbReference type="GeneID" id="78380112"/>
<comment type="caution">
    <text evidence="6">The sequence shown here is derived from an EMBL/GenBank/DDBJ whole genome shotgun (WGS) entry which is preliminary data.</text>
</comment>
<dbReference type="EC" id="5.1.3.15" evidence="4"/>
<accession>A0A085GBN6</accession>
<dbReference type="InterPro" id="IPR025532">
    <property type="entry name" value="G6P_1-epimerase"/>
</dbReference>
<evidence type="ECO:0000313" key="7">
    <source>
        <dbReference type="Proteomes" id="UP000028640"/>
    </source>
</evidence>
<dbReference type="InterPro" id="IPR011013">
    <property type="entry name" value="Gal_mutarotase_sf_dom"/>
</dbReference>
<dbReference type="GO" id="GO:0030246">
    <property type="term" value="F:carbohydrate binding"/>
    <property type="evidence" value="ECO:0007669"/>
    <property type="project" value="UniProtKB-UniRule"/>
</dbReference>
<dbReference type="GO" id="GO:0005737">
    <property type="term" value="C:cytoplasm"/>
    <property type="evidence" value="ECO:0007669"/>
    <property type="project" value="TreeGrafter"/>
</dbReference>
<dbReference type="PANTHER" id="PTHR11122">
    <property type="entry name" value="APOSPORY-ASSOCIATED PROTEIN C-RELATED"/>
    <property type="match status" value="1"/>
</dbReference>
<comment type="similarity">
    <text evidence="2 4">Belongs to the glucose-6-phosphate 1-epimerase family.</text>
</comment>
<dbReference type="InterPro" id="IPR008183">
    <property type="entry name" value="Aldose_1/G6P_1-epimerase"/>
</dbReference>
<keyword evidence="7" id="KW-1185">Reference proteome</keyword>
<evidence type="ECO:0000256" key="1">
    <source>
        <dbReference type="ARBA" id="ARBA00001096"/>
    </source>
</evidence>
<comment type="catalytic activity">
    <reaction evidence="1">
        <text>alpha-D-glucose 6-phosphate = beta-D-glucose 6-phosphate</text>
        <dbReference type="Rhea" id="RHEA:16249"/>
        <dbReference type="ChEBI" id="CHEBI:58225"/>
        <dbReference type="ChEBI" id="CHEBI:58247"/>
        <dbReference type="EC" id="5.1.3.15"/>
    </reaction>
</comment>
<evidence type="ECO:0000256" key="2">
    <source>
        <dbReference type="ARBA" id="ARBA00005866"/>
    </source>
</evidence>
<dbReference type="Gene3D" id="2.70.98.10">
    <property type="match status" value="1"/>
</dbReference>